<name>A0A7Y0A4X0_9FLAO</name>
<gene>
    <name evidence="2" type="ORF">HHL20_05445</name>
</gene>
<dbReference type="Proteomes" id="UP000552615">
    <property type="component" value="Unassembled WGS sequence"/>
</dbReference>
<evidence type="ECO:0000256" key="1">
    <source>
        <dbReference type="SAM" id="SignalP"/>
    </source>
</evidence>
<reference evidence="2 3" key="1">
    <citation type="submission" date="2020-04" db="EMBL/GenBank/DDBJ databases">
        <title>Chryseobacterium sp. RJ-7-14 sp. nov., isolated from Jeju soil.</title>
        <authorList>
            <person name="Dahal R.H."/>
            <person name="Chaudhary D.K."/>
        </authorList>
    </citation>
    <scope>NUCLEOTIDE SEQUENCE [LARGE SCALE GENOMIC DNA]</scope>
    <source>
        <strain evidence="2 3">RJ-7-14</strain>
    </source>
</reference>
<feature type="chain" id="PRO_5030864266" description="Outer membrane protein beta-barrel domain-containing protein" evidence="1">
    <location>
        <begin position="18"/>
        <end position="573"/>
    </location>
</feature>
<keyword evidence="1" id="KW-0732">Signal</keyword>
<proteinExistence type="predicted"/>
<keyword evidence="3" id="KW-1185">Reference proteome</keyword>
<evidence type="ECO:0000313" key="3">
    <source>
        <dbReference type="Proteomes" id="UP000552615"/>
    </source>
</evidence>
<organism evidence="2 3">
    <name type="scientific">Chryseobacterium cheonjiense</name>
    <dbReference type="NCBI Taxonomy" id="2728845"/>
    <lineage>
        <taxon>Bacteria</taxon>
        <taxon>Pseudomonadati</taxon>
        <taxon>Bacteroidota</taxon>
        <taxon>Flavobacteriia</taxon>
        <taxon>Flavobacteriales</taxon>
        <taxon>Weeksellaceae</taxon>
        <taxon>Chryseobacterium group</taxon>
        <taxon>Chryseobacterium</taxon>
    </lineage>
</organism>
<evidence type="ECO:0000313" key="2">
    <source>
        <dbReference type="EMBL" id="NML56782.1"/>
    </source>
</evidence>
<dbReference type="RefSeq" id="WP_169230155.1">
    <property type="nucleotide sequence ID" value="NZ_JABBGF010000001.1"/>
</dbReference>
<dbReference type="AlphaFoldDB" id="A0A7Y0A4X0"/>
<protein>
    <recommendedName>
        <fullName evidence="4">Outer membrane protein beta-barrel domain-containing protein</fullName>
    </recommendedName>
</protein>
<dbReference type="EMBL" id="JABBGF010000001">
    <property type="protein sequence ID" value="NML56782.1"/>
    <property type="molecule type" value="Genomic_DNA"/>
</dbReference>
<sequence length="573" mass="66446">MKTFFSLVLICCTIVLSAQVSHIFSIDKDTYSITFSKNENNYDFTLFNVSDTKNKTSFTLPKLDIITFKNVMFENLKTLKSSMSLPQEDENVDRAINEVFYTAVANIDAIDDLNYAPIAGTITINKQVNIYRDVALPKVLGIIPKSNSDKIPGLLFKIEKVQIVFQNGFIQDVIVDGEIVADKKIDESKISVDIKEFVEAKLRFTNYYGIGFSSKMNIRKLGNTYLYTNQKENIDKKFTKPTKPQYSLFDLDEMSISLGEVLQFYDYQNGVYTTDYSPANQKISLKGGESSTLYKDKTYKILEARIFSDFLGFNSDKPNGLIQIEVDKQFNFNTTRYQFLWYKLRMGIGYLEYLKLNGGLTKIEDNKRLLIPDMEDEQATSYNGSNILINKRFSTPIDILNHQTWNIGTNANIFLIDMPTLKSQLHANVGFRFAQTKVQDSIRTINSDLSTTSKAKEYNFSYWQFYPEFVLHILPETRYGFYASWRQKYFYSLSENIEFAGARDILTGNRRENISKWINEFELLGYLYLNEEKQNGKLFIRWRLDSERGYSKNNFTQFQVGYAFYILGRGKQK</sequence>
<accession>A0A7Y0A4X0</accession>
<feature type="signal peptide" evidence="1">
    <location>
        <begin position="1"/>
        <end position="17"/>
    </location>
</feature>
<evidence type="ECO:0008006" key="4">
    <source>
        <dbReference type="Google" id="ProtNLM"/>
    </source>
</evidence>
<comment type="caution">
    <text evidence="2">The sequence shown here is derived from an EMBL/GenBank/DDBJ whole genome shotgun (WGS) entry which is preliminary data.</text>
</comment>